<keyword evidence="4" id="KW-0274">FAD</keyword>
<organism evidence="9 10">
    <name type="scientific">Aquamicrobium aerolatum DSM 21857</name>
    <dbReference type="NCBI Taxonomy" id="1121003"/>
    <lineage>
        <taxon>Bacteria</taxon>
        <taxon>Pseudomonadati</taxon>
        <taxon>Pseudomonadota</taxon>
        <taxon>Alphaproteobacteria</taxon>
        <taxon>Hyphomicrobiales</taxon>
        <taxon>Phyllobacteriaceae</taxon>
        <taxon>Aerobium</taxon>
    </lineage>
</organism>
<sequence>MKTDPTRKIWDVIVVGTGIGGGTIGRRLAERGLSVLFVEKGPYGFSSERQYLDTEMQDPEARLLRGYWPKPVVATIDGRRSTFFGAIGAGVGGTSAFYAATLERPERHDLEHSPTRPHPTGGWPVNYNDFLPYFSEAERLFAVCGEPDPLSRDPDPQLRSPPPIRTDDDSMMESFRRNKLNPYHVHMGIRAVPGCLNCFGHKCPKRCKMDGRTAGIEPALATGNAELLDRCSVVAVHGDERHVSYIEAQLDGRIVNLRAHNYVLAAGGLGSPRLLLSSRSDVWPSGFGNRNDLVGRNLMFHLTEMIAIWPAKGSKSTGPTKTLALRDFYYVDGARFGALQAMGVDASYGMIVHYLNGVFDRSVLRGLRPLRGLTRVVGYAAARIFGKAKIFAGIVEDLSYPHNRVTIDPEDPEKLSFEYTVPTELNQRRRSYRKIVRRRLKGHRTAFLSLEPALNVAHCCGTLRFGDDPETSVLDRNCRVHGVDNLYVTDSSFMPTSLGINPSLTIAANALRVGDIIADAAKGGAR</sequence>
<dbReference type="InterPro" id="IPR007867">
    <property type="entry name" value="GMC_OxRtase_C"/>
</dbReference>
<evidence type="ECO:0000313" key="10">
    <source>
        <dbReference type="Proteomes" id="UP000242763"/>
    </source>
</evidence>
<reference evidence="10" key="1">
    <citation type="submission" date="2016-10" db="EMBL/GenBank/DDBJ databases">
        <authorList>
            <person name="Varghese N."/>
            <person name="Submissions S."/>
        </authorList>
    </citation>
    <scope>NUCLEOTIDE SEQUENCE [LARGE SCALE GENOMIC DNA]</scope>
    <source>
        <strain evidence="10">DSM 21857</strain>
    </source>
</reference>
<keyword evidence="3" id="KW-0285">Flavoprotein</keyword>
<keyword evidence="5" id="KW-0560">Oxidoreductase</keyword>
<dbReference type="InterPro" id="IPR000172">
    <property type="entry name" value="GMC_OxRdtase_N"/>
</dbReference>
<dbReference type="InterPro" id="IPR051473">
    <property type="entry name" value="P2Ox-like"/>
</dbReference>
<feature type="domain" description="Glucose-methanol-choline oxidoreductase C-terminal" evidence="8">
    <location>
        <begin position="453"/>
        <end position="510"/>
    </location>
</feature>
<evidence type="ECO:0000256" key="2">
    <source>
        <dbReference type="ARBA" id="ARBA00010790"/>
    </source>
</evidence>
<comment type="similarity">
    <text evidence="2">Belongs to the GMC oxidoreductase family.</text>
</comment>
<evidence type="ECO:0000256" key="4">
    <source>
        <dbReference type="ARBA" id="ARBA00022827"/>
    </source>
</evidence>
<dbReference type="InterPro" id="IPR036188">
    <property type="entry name" value="FAD/NAD-bd_sf"/>
</dbReference>
<evidence type="ECO:0000259" key="8">
    <source>
        <dbReference type="Pfam" id="PF05199"/>
    </source>
</evidence>
<comment type="cofactor">
    <cofactor evidence="1">
        <name>FAD</name>
        <dbReference type="ChEBI" id="CHEBI:57692"/>
    </cofactor>
</comment>
<dbReference type="EMBL" id="FORF01000017">
    <property type="protein sequence ID" value="SFJ39807.1"/>
    <property type="molecule type" value="Genomic_DNA"/>
</dbReference>
<protein>
    <submittedName>
        <fullName evidence="9">Choline dehydrogenase</fullName>
    </submittedName>
</protein>
<accession>A0A1I3R360</accession>
<dbReference type="SUPFAM" id="SSF51905">
    <property type="entry name" value="FAD/NAD(P)-binding domain"/>
    <property type="match status" value="1"/>
</dbReference>
<evidence type="ECO:0000256" key="5">
    <source>
        <dbReference type="ARBA" id="ARBA00023002"/>
    </source>
</evidence>
<dbReference type="Pfam" id="PF05199">
    <property type="entry name" value="GMC_oxred_C"/>
    <property type="match status" value="1"/>
</dbReference>
<feature type="region of interest" description="Disordered" evidence="6">
    <location>
        <begin position="148"/>
        <end position="170"/>
    </location>
</feature>
<dbReference type="RefSeq" id="WP_091523635.1">
    <property type="nucleotide sequence ID" value="NZ_FORF01000017.1"/>
</dbReference>
<dbReference type="OrthoDB" id="9798604at2"/>
<dbReference type="STRING" id="1121003.SAMN03080618_02859"/>
<keyword evidence="10" id="KW-1185">Reference proteome</keyword>
<evidence type="ECO:0000256" key="3">
    <source>
        <dbReference type="ARBA" id="ARBA00022630"/>
    </source>
</evidence>
<dbReference type="PANTHER" id="PTHR42784:SF1">
    <property type="entry name" value="PYRANOSE 2-OXIDASE"/>
    <property type="match status" value="1"/>
</dbReference>
<proteinExistence type="inferred from homology"/>
<evidence type="ECO:0000256" key="1">
    <source>
        <dbReference type="ARBA" id="ARBA00001974"/>
    </source>
</evidence>
<evidence type="ECO:0000256" key="6">
    <source>
        <dbReference type="SAM" id="MobiDB-lite"/>
    </source>
</evidence>
<evidence type="ECO:0000313" key="9">
    <source>
        <dbReference type="EMBL" id="SFJ39807.1"/>
    </source>
</evidence>
<feature type="domain" description="Glucose-methanol-choline oxidoreductase N-terminal" evidence="7">
    <location>
        <begin position="79"/>
        <end position="302"/>
    </location>
</feature>
<dbReference type="PANTHER" id="PTHR42784">
    <property type="entry name" value="PYRANOSE 2-OXIDASE"/>
    <property type="match status" value="1"/>
</dbReference>
<evidence type="ECO:0000259" key="7">
    <source>
        <dbReference type="Pfam" id="PF00732"/>
    </source>
</evidence>
<dbReference type="Gene3D" id="3.50.50.60">
    <property type="entry name" value="FAD/NAD(P)-binding domain"/>
    <property type="match status" value="2"/>
</dbReference>
<dbReference type="GO" id="GO:0016614">
    <property type="term" value="F:oxidoreductase activity, acting on CH-OH group of donors"/>
    <property type="evidence" value="ECO:0007669"/>
    <property type="project" value="InterPro"/>
</dbReference>
<dbReference type="Proteomes" id="UP000242763">
    <property type="component" value="Unassembled WGS sequence"/>
</dbReference>
<name>A0A1I3R360_9HYPH</name>
<gene>
    <name evidence="9" type="ORF">SAMN03080618_02859</name>
</gene>
<dbReference type="GO" id="GO:0050660">
    <property type="term" value="F:flavin adenine dinucleotide binding"/>
    <property type="evidence" value="ECO:0007669"/>
    <property type="project" value="InterPro"/>
</dbReference>
<dbReference type="Pfam" id="PF00732">
    <property type="entry name" value="GMC_oxred_N"/>
    <property type="match status" value="1"/>
</dbReference>
<dbReference type="AlphaFoldDB" id="A0A1I3R360"/>